<dbReference type="AlphaFoldDB" id="A0A7J8BAC4"/>
<organism evidence="2 3">
    <name type="scientific">Rousettus aegyptiacus</name>
    <name type="common">Egyptian fruit bat</name>
    <name type="synonym">Pteropus aegyptiacus</name>
    <dbReference type="NCBI Taxonomy" id="9407"/>
    <lineage>
        <taxon>Eukaryota</taxon>
        <taxon>Metazoa</taxon>
        <taxon>Chordata</taxon>
        <taxon>Craniata</taxon>
        <taxon>Vertebrata</taxon>
        <taxon>Euteleostomi</taxon>
        <taxon>Mammalia</taxon>
        <taxon>Eutheria</taxon>
        <taxon>Laurasiatheria</taxon>
        <taxon>Chiroptera</taxon>
        <taxon>Yinpterochiroptera</taxon>
        <taxon>Pteropodoidea</taxon>
        <taxon>Pteropodidae</taxon>
        <taxon>Rousettinae</taxon>
        <taxon>Rousettus</taxon>
    </lineage>
</organism>
<protein>
    <submittedName>
        <fullName evidence="2">Uncharacterized protein</fullName>
    </submittedName>
</protein>
<evidence type="ECO:0000256" key="1">
    <source>
        <dbReference type="SAM" id="MobiDB-lite"/>
    </source>
</evidence>
<feature type="region of interest" description="Disordered" evidence="1">
    <location>
        <begin position="210"/>
        <end position="229"/>
    </location>
</feature>
<gene>
    <name evidence="2" type="ORF">HJG63_009984</name>
</gene>
<feature type="region of interest" description="Disordered" evidence="1">
    <location>
        <begin position="78"/>
        <end position="99"/>
    </location>
</feature>
<reference evidence="2 3" key="1">
    <citation type="journal article" date="2020" name="Nature">
        <title>Six reference-quality genomes reveal evolution of bat adaptations.</title>
        <authorList>
            <person name="Jebb D."/>
            <person name="Huang Z."/>
            <person name="Pippel M."/>
            <person name="Hughes G.M."/>
            <person name="Lavrichenko K."/>
            <person name="Devanna P."/>
            <person name="Winkler S."/>
            <person name="Jermiin L.S."/>
            <person name="Skirmuntt E.C."/>
            <person name="Katzourakis A."/>
            <person name="Burkitt-Gray L."/>
            <person name="Ray D.A."/>
            <person name="Sullivan K.A.M."/>
            <person name="Roscito J.G."/>
            <person name="Kirilenko B.M."/>
            <person name="Davalos L.M."/>
            <person name="Corthals A.P."/>
            <person name="Power M.L."/>
            <person name="Jones G."/>
            <person name="Ransome R.D."/>
            <person name="Dechmann D.K.N."/>
            <person name="Locatelli A.G."/>
            <person name="Puechmaille S.J."/>
            <person name="Fedrigo O."/>
            <person name="Jarvis E.D."/>
            <person name="Hiller M."/>
            <person name="Vernes S.C."/>
            <person name="Myers E.W."/>
            <person name="Teeling E.C."/>
        </authorList>
    </citation>
    <scope>NUCLEOTIDE SEQUENCE [LARGE SCALE GENOMIC DNA]</scope>
    <source>
        <strain evidence="2">MRouAeg1</strain>
        <tissue evidence="2">Muscle</tissue>
    </source>
</reference>
<comment type="caution">
    <text evidence="2">The sequence shown here is derived from an EMBL/GenBank/DDBJ whole genome shotgun (WGS) entry which is preliminary data.</text>
</comment>
<sequence length="252" mass="27480">MACVACVVFPWDGDALGENVSRPGEAGKPSSFTKKFMEQKCVEGKAQCCVVVIGDTFDKAASRPRGLWLSRTISPYEPLGSSAEEKDGSNRGKTTPFGDIQEEAGWEGFTEEGEFLEHRVGFINKNENYGSFKDREDPFSLGLLLGHHSPGPMGQQHLVKEPGTRRVVALPRGRVLAPRAHSCQREVWGSPGHVAPPSCKEGWEHLPLSRVPRSTSGAQKRTEARVQHGGSELSGTLWNILLTAESVSRFPG</sequence>
<dbReference type="EMBL" id="JACASE010000018">
    <property type="protein sequence ID" value="KAF6395429.1"/>
    <property type="molecule type" value="Genomic_DNA"/>
</dbReference>
<name>A0A7J8BAC4_ROUAE</name>
<proteinExistence type="predicted"/>
<dbReference type="Proteomes" id="UP000593571">
    <property type="component" value="Unassembled WGS sequence"/>
</dbReference>
<evidence type="ECO:0000313" key="2">
    <source>
        <dbReference type="EMBL" id="KAF6395429.1"/>
    </source>
</evidence>
<keyword evidence="3" id="KW-1185">Reference proteome</keyword>
<evidence type="ECO:0000313" key="3">
    <source>
        <dbReference type="Proteomes" id="UP000593571"/>
    </source>
</evidence>
<accession>A0A7J8BAC4</accession>